<accession>A0A4S9BJ53</accession>
<name>A0A4S9BJ53_AURPU</name>
<evidence type="ECO:0000313" key="1">
    <source>
        <dbReference type="EMBL" id="THW92676.1"/>
    </source>
</evidence>
<evidence type="ECO:0000313" key="2">
    <source>
        <dbReference type="Proteomes" id="UP000304928"/>
    </source>
</evidence>
<sequence>MQGWQGTLDNVPWTPVSGAAVSCFSWLSKSVSPAITTNVTPTSKSITSTISTNRIVRATYSKTGRRRRIPSVPMGKKYLPEYKAARTLWEDDQLGEYKSAMEELLDEHDVLVNIYMRVLILLSISTDDQDKAEDARLAYETLWQFTRKRYRYDPDRWAQTTLRCIRESLNELREVPEEEALERQAEEARRGWRRRDCLMKVPYGDSDRDNENKAGASRPLWGIRMFNFLEEQVNRELERPRIVRRII</sequence>
<reference evidence="1 2" key="1">
    <citation type="submission" date="2018-10" db="EMBL/GenBank/DDBJ databases">
        <title>Fifty Aureobasidium pullulans genomes reveal a recombining polyextremotolerant generalist.</title>
        <authorList>
            <person name="Gostincar C."/>
            <person name="Turk M."/>
            <person name="Zajc J."/>
            <person name="Gunde-Cimerman N."/>
        </authorList>
    </citation>
    <scope>NUCLEOTIDE SEQUENCE [LARGE SCALE GENOMIC DNA]</scope>
    <source>
        <strain evidence="1 2">EXF-10507</strain>
    </source>
</reference>
<dbReference type="AlphaFoldDB" id="A0A4S9BJ53"/>
<protein>
    <submittedName>
        <fullName evidence="1">Uncharacterized protein</fullName>
    </submittedName>
</protein>
<dbReference type="Proteomes" id="UP000304928">
    <property type="component" value="Unassembled WGS sequence"/>
</dbReference>
<proteinExistence type="predicted"/>
<comment type="caution">
    <text evidence="1">The sequence shown here is derived from an EMBL/GenBank/DDBJ whole genome shotgun (WGS) entry which is preliminary data.</text>
</comment>
<organism evidence="1 2">
    <name type="scientific">Aureobasidium pullulans</name>
    <name type="common">Black yeast</name>
    <name type="synonym">Pullularia pullulans</name>
    <dbReference type="NCBI Taxonomy" id="5580"/>
    <lineage>
        <taxon>Eukaryota</taxon>
        <taxon>Fungi</taxon>
        <taxon>Dikarya</taxon>
        <taxon>Ascomycota</taxon>
        <taxon>Pezizomycotina</taxon>
        <taxon>Dothideomycetes</taxon>
        <taxon>Dothideomycetidae</taxon>
        <taxon>Dothideales</taxon>
        <taxon>Saccotheciaceae</taxon>
        <taxon>Aureobasidium</taxon>
    </lineage>
</organism>
<gene>
    <name evidence="1" type="ORF">D6D15_02983</name>
</gene>
<dbReference type="EMBL" id="QZAR01000033">
    <property type="protein sequence ID" value="THW92676.1"/>
    <property type="molecule type" value="Genomic_DNA"/>
</dbReference>